<comment type="similarity">
    <text evidence="1">Belongs to the methylamine corrinoid protein family.</text>
</comment>
<dbReference type="PANTHER" id="PTHR45833">
    <property type="entry name" value="METHIONINE SYNTHASE"/>
    <property type="match status" value="1"/>
</dbReference>
<dbReference type="PROSITE" id="PS51337">
    <property type="entry name" value="B12_BINDING_NTER"/>
    <property type="match status" value="1"/>
</dbReference>
<organism evidence="6 7">
    <name type="scientific">Infirmifilum lucidum</name>
    <dbReference type="NCBI Taxonomy" id="2776706"/>
    <lineage>
        <taxon>Archaea</taxon>
        <taxon>Thermoproteota</taxon>
        <taxon>Thermoprotei</taxon>
        <taxon>Thermofilales</taxon>
        <taxon>Thermofilaceae</taxon>
        <taxon>Infirmifilum</taxon>
    </lineage>
</organism>
<dbReference type="Pfam" id="PF02607">
    <property type="entry name" value="B12-binding_2"/>
    <property type="match status" value="1"/>
</dbReference>
<dbReference type="InterPro" id="IPR012741">
    <property type="entry name" value="Corrinoid_p"/>
</dbReference>
<gene>
    <name evidence="6" type="ORF">IG193_00140</name>
</gene>
<dbReference type="GO" id="GO:0031419">
    <property type="term" value="F:cobalamin binding"/>
    <property type="evidence" value="ECO:0007669"/>
    <property type="project" value="InterPro"/>
</dbReference>
<keyword evidence="7" id="KW-1185">Reference proteome</keyword>
<dbReference type="Gene3D" id="3.40.50.280">
    <property type="entry name" value="Cobalamin-binding domain"/>
    <property type="match status" value="1"/>
</dbReference>
<reference evidence="6 7" key="1">
    <citation type="submission" date="2020-10" db="EMBL/GenBank/DDBJ databases">
        <title>Thermofilum lucidum 3507LT sp. nov. a novel member of Thermofilaceae family isolated from Chile hot spring, and proposal of description order Thermofilales.</title>
        <authorList>
            <person name="Zayulina K.S."/>
            <person name="Elcheninov A.G."/>
            <person name="Toshchakov S.V."/>
            <person name="Kublanov I.V."/>
        </authorList>
    </citation>
    <scope>NUCLEOTIDE SEQUENCE [LARGE SCALE GENOMIC DNA]</scope>
    <source>
        <strain evidence="6 7">3507LT</strain>
    </source>
</reference>
<dbReference type="InterPro" id="IPR006158">
    <property type="entry name" value="Cobalamin-bd"/>
</dbReference>
<dbReference type="Pfam" id="PF02310">
    <property type="entry name" value="B12-binding"/>
    <property type="match status" value="1"/>
</dbReference>
<dbReference type="FunFam" id="3.40.50.280:FF:000003">
    <property type="entry name" value="Dimethylamine methyltransferase corrinoid protein"/>
    <property type="match status" value="1"/>
</dbReference>
<dbReference type="InterPro" id="IPR036594">
    <property type="entry name" value="Meth_synthase_dom"/>
</dbReference>
<keyword evidence="2" id="KW-0479">Metal-binding</keyword>
<dbReference type="EMBL" id="CP062310">
    <property type="protein sequence ID" value="QOJ79719.1"/>
    <property type="molecule type" value="Genomic_DNA"/>
</dbReference>
<name>A0A7L9FIX2_9CREN</name>
<dbReference type="SUPFAM" id="SSF47644">
    <property type="entry name" value="Methionine synthase domain"/>
    <property type="match status" value="1"/>
</dbReference>
<dbReference type="GO" id="GO:0046653">
    <property type="term" value="P:tetrahydrofolate metabolic process"/>
    <property type="evidence" value="ECO:0007669"/>
    <property type="project" value="TreeGrafter"/>
</dbReference>
<dbReference type="PANTHER" id="PTHR45833:SF1">
    <property type="entry name" value="METHIONINE SYNTHASE"/>
    <property type="match status" value="1"/>
</dbReference>
<feature type="domain" description="B12-binding" evidence="4">
    <location>
        <begin position="88"/>
        <end position="212"/>
    </location>
</feature>
<dbReference type="Gene3D" id="1.10.1240.10">
    <property type="entry name" value="Methionine synthase domain"/>
    <property type="match status" value="1"/>
</dbReference>
<dbReference type="GO" id="GO:0050667">
    <property type="term" value="P:homocysteine metabolic process"/>
    <property type="evidence" value="ECO:0007669"/>
    <property type="project" value="TreeGrafter"/>
</dbReference>
<dbReference type="Proteomes" id="UP000594121">
    <property type="component" value="Chromosome"/>
</dbReference>
<keyword evidence="3" id="KW-0170">Cobalt</keyword>
<dbReference type="GO" id="GO:0005829">
    <property type="term" value="C:cytosol"/>
    <property type="evidence" value="ECO:0007669"/>
    <property type="project" value="TreeGrafter"/>
</dbReference>
<accession>A0A7L9FIX2</accession>
<dbReference type="InterPro" id="IPR036724">
    <property type="entry name" value="Cobalamin-bd_sf"/>
</dbReference>
<dbReference type="CDD" id="cd02070">
    <property type="entry name" value="corrinoid_protein_B12-BD"/>
    <property type="match status" value="1"/>
</dbReference>
<dbReference type="GO" id="GO:0015948">
    <property type="term" value="P:methanogenesis"/>
    <property type="evidence" value="ECO:0007669"/>
    <property type="project" value="InterPro"/>
</dbReference>
<dbReference type="PROSITE" id="PS51332">
    <property type="entry name" value="B12_BINDING"/>
    <property type="match status" value="1"/>
</dbReference>
<dbReference type="GO" id="GO:0008705">
    <property type="term" value="F:methionine synthase activity"/>
    <property type="evidence" value="ECO:0007669"/>
    <property type="project" value="TreeGrafter"/>
</dbReference>
<protein>
    <submittedName>
        <fullName evidence="6">Corrinoid protein</fullName>
    </submittedName>
</protein>
<dbReference type="AlphaFoldDB" id="A0A7L9FIX2"/>
<proteinExistence type="inferred from homology"/>
<evidence type="ECO:0000313" key="6">
    <source>
        <dbReference type="EMBL" id="QOJ79719.1"/>
    </source>
</evidence>
<dbReference type="KEGG" id="thel:IG193_00140"/>
<evidence type="ECO:0000313" key="7">
    <source>
        <dbReference type="Proteomes" id="UP000594121"/>
    </source>
</evidence>
<dbReference type="GO" id="GO:0050897">
    <property type="term" value="F:cobalt ion binding"/>
    <property type="evidence" value="ECO:0007669"/>
    <property type="project" value="InterPro"/>
</dbReference>
<dbReference type="NCBIfam" id="TIGR02370">
    <property type="entry name" value="pyl_corrinoid"/>
    <property type="match status" value="1"/>
</dbReference>
<evidence type="ECO:0000256" key="3">
    <source>
        <dbReference type="ARBA" id="ARBA00023285"/>
    </source>
</evidence>
<dbReference type="FunCoup" id="A0A7L9FIX2">
    <property type="interactions" value="41"/>
</dbReference>
<feature type="domain" description="B12-binding N-terminal" evidence="5">
    <location>
        <begin position="1"/>
        <end position="86"/>
    </location>
</feature>
<dbReference type="SUPFAM" id="SSF52242">
    <property type="entry name" value="Cobalamin (vitamin B12)-binding domain"/>
    <property type="match status" value="1"/>
</dbReference>
<evidence type="ECO:0000256" key="2">
    <source>
        <dbReference type="ARBA" id="ARBA00022723"/>
    </source>
</evidence>
<evidence type="ECO:0000259" key="5">
    <source>
        <dbReference type="PROSITE" id="PS51337"/>
    </source>
</evidence>
<dbReference type="InterPro" id="IPR003759">
    <property type="entry name" value="Cbl-bd_cap"/>
</dbReference>
<evidence type="ECO:0000259" key="4">
    <source>
        <dbReference type="PROSITE" id="PS51332"/>
    </source>
</evidence>
<sequence>MLPRVSSALAELDAESTRLLVEEALKAGCDALEVAERGLRPGMEEVGKRFERGEYFLPELMVAADIFNSVMHSLLLPLIEGRRSGSRTGRVVIGTVRGDIHDIGKNLVAVMLRVNGFEVVDLGVDVPPEKFVEAVRTYKPDILGMSALLTTTMLEMKNVIDALKSAGLRDKVRVIVGGAPVTEEYAREVGADAYARDAVEAVEKCRKLLEGR</sequence>
<dbReference type="SMART" id="SM01018">
    <property type="entry name" value="B12-binding_2"/>
    <property type="match status" value="1"/>
</dbReference>
<evidence type="ECO:0000256" key="1">
    <source>
        <dbReference type="ARBA" id="ARBA00010854"/>
    </source>
</evidence>
<dbReference type="InParanoid" id="A0A7L9FIX2"/>
<dbReference type="InterPro" id="IPR050554">
    <property type="entry name" value="Met_Synthase/Corrinoid"/>
</dbReference>